<evidence type="ECO:0008006" key="4">
    <source>
        <dbReference type="Google" id="ProtNLM"/>
    </source>
</evidence>
<name>A0A482WF80_LAOST</name>
<evidence type="ECO:0000313" key="2">
    <source>
        <dbReference type="EMBL" id="RZF32000.1"/>
    </source>
</evidence>
<dbReference type="PANTHER" id="PTHR21112:SF0">
    <property type="entry name" value="CHEMOSENSORY PROTEIN A 29A-RELATED"/>
    <property type="match status" value="1"/>
</dbReference>
<dbReference type="InParanoid" id="A0A482WF80"/>
<dbReference type="EMBL" id="QKKF02037612">
    <property type="protein sequence ID" value="RZF32000.1"/>
    <property type="molecule type" value="Genomic_DNA"/>
</dbReference>
<evidence type="ECO:0000313" key="3">
    <source>
        <dbReference type="Proteomes" id="UP000291343"/>
    </source>
</evidence>
<evidence type="ECO:0000256" key="1">
    <source>
        <dbReference type="ARBA" id="ARBA00022729"/>
    </source>
</evidence>
<dbReference type="AlphaFoldDB" id="A0A482WF80"/>
<dbReference type="Proteomes" id="UP000291343">
    <property type="component" value="Unassembled WGS sequence"/>
</dbReference>
<proteinExistence type="predicted"/>
<sequence>MFGIFICCSAENLQLFEGSTLVVTGQSSCENHRSAIIPRETRITKFNRTHYHIFCNFTLPFDLDDNITVDIDVKRKTPSGVVNVIKLSSQLCKVVNRYLQETMKELFEAGGYKIEKCPIPKGSYLWNTVLDMKMKNLPHAPYGDYETTCSFWRGVKRKKVMCFKLYIQIRKKISDNRDDTIFETDKI</sequence>
<protein>
    <recommendedName>
        <fullName evidence="4">MD-2-related lipid-recognition domain-containing protein</fullName>
    </recommendedName>
</protein>
<keyword evidence="3" id="KW-1185">Reference proteome</keyword>
<keyword evidence="1" id="KW-0732">Signal</keyword>
<accession>A0A482WF80</accession>
<dbReference type="Gene3D" id="2.70.220.10">
    <property type="entry name" value="Ganglioside GM2 activator"/>
    <property type="match status" value="1"/>
</dbReference>
<dbReference type="OrthoDB" id="7048127at2759"/>
<dbReference type="InterPro" id="IPR036846">
    <property type="entry name" value="GM2-AP_sf"/>
</dbReference>
<comment type="caution">
    <text evidence="2">The sequence shown here is derived from an EMBL/GenBank/DDBJ whole genome shotgun (WGS) entry which is preliminary data.</text>
</comment>
<dbReference type="PANTHER" id="PTHR21112">
    <property type="entry name" value="CHEMOSENSORY PROTEIN A 29A-RELATED"/>
    <property type="match status" value="1"/>
</dbReference>
<gene>
    <name evidence="2" type="ORF">LSTR_LSTR007078</name>
</gene>
<organism evidence="2 3">
    <name type="scientific">Laodelphax striatellus</name>
    <name type="common">Small brown planthopper</name>
    <name type="synonym">Delphax striatella</name>
    <dbReference type="NCBI Taxonomy" id="195883"/>
    <lineage>
        <taxon>Eukaryota</taxon>
        <taxon>Metazoa</taxon>
        <taxon>Ecdysozoa</taxon>
        <taxon>Arthropoda</taxon>
        <taxon>Hexapoda</taxon>
        <taxon>Insecta</taxon>
        <taxon>Pterygota</taxon>
        <taxon>Neoptera</taxon>
        <taxon>Paraneoptera</taxon>
        <taxon>Hemiptera</taxon>
        <taxon>Auchenorrhyncha</taxon>
        <taxon>Fulgoroidea</taxon>
        <taxon>Delphacidae</taxon>
        <taxon>Criomorphinae</taxon>
        <taxon>Laodelphax</taxon>
    </lineage>
</organism>
<reference evidence="2 3" key="1">
    <citation type="journal article" date="2017" name="Gigascience">
        <title>Genome sequence of the small brown planthopper, Laodelphax striatellus.</title>
        <authorList>
            <person name="Zhu J."/>
            <person name="Jiang F."/>
            <person name="Wang X."/>
            <person name="Yang P."/>
            <person name="Bao Y."/>
            <person name="Zhao W."/>
            <person name="Wang W."/>
            <person name="Lu H."/>
            <person name="Wang Q."/>
            <person name="Cui N."/>
            <person name="Li J."/>
            <person name="Chen X."/>
            <person name="Luo L."/>
            <person name="Yu J."/>
            <person name="Kang L."/>
            <person name="Cui F."/>
        </authorList>
    </citation>
    <scope>NUCLEOTIDE SEQUENCE [LARGE SCALE GENOMIC DNA]</scope>
    <source>
        <strain evidence="2">Lst14</strain>
    </source>
</reference>